<protein>
    <submittedName>
        <fullName evidence="11">Fcy2p</fullName>
    </submittedName>
</protein>
<reference evidence="11 12" key="3">
    <citation type="journal article" date="2013" name="Genome Biol.">
        <title>Assembly of a phased diploid Candida albicans genome facilitates allele-specific measurements and provides a simple model for repeat and indel structure.</title>
        <authorList>
            <person name="Muzzey D."/>
            <person name="Schwartz K."/>
            <person name="Weissman J.S."/>
            <person name="Sherlock G."/>
        </authorList>
    </citation>
    <scope>NUCLEOTIDE SEQUENCE [LARGE SCALE GENOMIC DNA]</scope>
    <source>
        <strain evidence="12">SC5314 / ATCC MYA-2876</strain>
    </source>
</reference>
<dbReference type="VEuPathDB" id="FungiDB:C3_03360W_A"/>
<dbReference type="Proteomes" id="UP000000559">
    <property type="component" value="Chromosome 3"/>
</dbReference>
<feature type="transmembrane region" description="Helical" evidence="9">
    <location>
        <begin position="192"/>
        <end position="213"/>
    </location>
</feature>
<dbReference type="EMBL" id="CP017625">
    <property type="protein sequence ID" value="AOW28364.1"/>
    <property type="molecule type" value="Genomic_DNA"/>
</dbReference>
<evidence type="ECO:0000256" key="4">
    <source>
        <dbReference type="ARBA" id="ARBA00022553"/>
    </source>
</evidence>
<evidence type="ECO:0000256" key="8">
    <source>
        <dbReference type="PIRNR" id="PIRNR002744"/>
    </source>
</evidence>
<feature type="transmembrane region" description="Helical" evidence="9">
    <location>
        <begin position="422"/>
        <end position="441"/>
    </location>
</feature>
<keyword evidence="12" id="KW-1185">Reference proteome</keyword>
<keyword evidence="6 9" id="KW-1133">Transmembrane helix</keyword>
<evidence type="ECO:0000256" key="1">
    <source>
        <dbReference type="ARBA" id="ARBA00004141"/>
    </source>
</evidence>
<keyword evidence="7 8" id="KW-0472">Membrane</keyword>
<name>A0A1D8PJQ2_CANAL</name>
<reference evidence="11 12" key="2">
    <citation type="journal article" date="2007" name="Genome Biol.">
        <title>Assembly of the Candida albicans genome into sixteen supercontigs aligned on the eight chromosomes.</title>
        <authorList>
            <person name="van het Hoog M."/>
            <person name="Rast T.J."/>
            <person name="Martchenko M."/>
            <person name="Grindle S."/>
            <person name="Dignard D."/>
            <person name="Hogues H."/>
            <person name="Cuomo C."/>
            <person name="Berriman M."/>
            <person name="Scherer S."/>
            <person name="Magee B.B."/>
            <person name="Whiteway M."/>
            <person name="Chibana H."/>
            <person name="Nantel A."/>
            <person name="Magee P.T."/>
        </authorList>
    </citation>
    <scope>GENOME REANNOTATION</scope>
    <source>
        <strain evidence="12">SC5314 / ATCC MYA-2876</strain>
    </source>
</reference>
<dbReference type="RefSeq" id="XP_720028.2">
    <property type="nucleotide sequence ID" value="XM_714935.2"/>
</dbReference>
<dbReference type="InterPro" id="IPR001248">
    <property type="entry name" value="Pur-cyt_permease"/>
</dbReference>
<dbReference type="InterPro" id="IPR026030">
    <property type="entry name" value="Pur-cyt_permease_Fcy2/21/22"/>
</dbReference>
<evidence type="ECO:0000313" key="11">
    <source>
        <dbReference type="EMBL" id="AOW28364.1"/>
    </source>
</evidence>
<keyword evidence="4" id="KW-0597">Phosphoprotein</keyword>
<comment type="similarity">
    <text evidence="2 8">Belongs to the purine-cytosine permease (2.A.39) family.</text>
</comment>
<feature type="transmembrane region" description="Helical" evidence="9">
    <location>
        <begin position="88"/>
        <end position="111"/>
    </location>
</feature>
<dbReference type="Gene3D" id="1.10.4160.10">
    <property type="entry name" value="Hydantoin permease"/>
    <property type="match status" value="1"/>
</dbReference>
<dbReference type="Pfam" id="PF02133">
    <property type="entry name" value="Transp_cyt_pur"/>
    <property type="match status" value="1"/>
</dbReference>
<accession>A0A1D8PJQ2</accession>
<comment type="subcellular location">
    <subcellularLocation>
        <location evidence="1">Membrane</location>
        <topology evidence="1">Multi-pass membrane protein</topology>
    </subcellularLocation>
</comment>
<evidence type="ECO:0000256" key="6">
    <source>
        <dbReference type="ARBA" id="ARBA00022989"/>
    </source>
</evidence>
<evidence type="ECO:0000256" key="5">
    <source>
        <dbReference type="ARBA" id="ARBA00022692"/>
    </source>
</evidence>
<dbReference type="PANTHER" id="PTHR31806:SF1">
    <property type="entry name" value="PURINE-CYTOSINE PERMEASE FCY2-RELATED"/>
    <property type="match status" value="1"/>
</dbReference>
<evidence type="ECO:0000313" key="10">
    <source>
        <dbReference type="CGD" id="CAL0000197551"/>
    </source>
</evidence>
<feature type="transmembrane region" description="Helical" evidence="9">
    <location>
        <begin position="354"/>
        <end position="378"/>
    </location>
</feature>
<sequence>MTENYDLEQQETQAPENQVNVEKILLDKSNVDEDPITSTIEQSSTSNSSLKKPTNWVDKIGLRINAEIRGIERVPESERHDNSLLSPFLVFLSPNMVISGLSIGSLGPVAYNLDFRTSIIIITIFCIIGSIPVGFFSAFGMRFGIRQQILSRYFTGNIMGRIFALFNVISCIGWNAVNVIPCAQLLNSVGPLPPWAGCLILVGCTCIFAVFGYKTVHLYEKYSWIPNFIVFMIIIAKFSQTHAFNWGEKKSGPTEAGNVLNFISAIFGFTVGWIPSSADYTVYMPANTNPWKVAFAMTTGLSLPAMFTAILGAAIGTSVNLKGSRFEQAYNKNSTGGLIYEILCGDNNNQGYRFIIVVFALGAIANGIPGSYSLSLAIQCIWSQCARVPRIAWCILGNLVALAFSISAYYKFQDTMSNFLSIIAYNVSIYLSISLTEHFIYRRGFSGYDVTDFNNYKTMPVGIAGVVAFCFGICSTVLSMNQTWYQGVIARKIGDNGGDISFEMNIMFAFIGYNLVRPFELKYFGR</sequence>
<evidence type="ECO:0000313" key="12">
    <source>
        <dbReference type="Proteomes" id="UP000000559"/>
    </source>
</evidence>
<dbReference type="GO" id="GO:0009267">
    <property type="term" value="P:cellular response to starvation"/>
    <property type="evidence" value="ECO:0000315"/>
    <property type="project" value="CGD"/>
</dbReference>
<dbReference type="InParanoid" id="A0A1D8PJQ2"/>
<dbReference type="GO" id="GO:0015856">
    <property type="term" value="P:cytosine transport"/>
    <property type="evidence" value="ECO:0000318"/>
    <property type="project" value="GO_Central"/>
</dbReference>
<feature type="transmembrane region" description="Helical" evidence="9">
    <location>
        <begin position="162"/>
        <end position="186"/>
    </location>
</feature>
<feature type="transmembrane region" description="Helical" evidence="9">
    <location>
        <begin position="294"/>
        <end position="315"/>
    </location>
</feature>
<dbReference type="STRING" id="237561.A0A1D8PJQ2"/>
<dbReference type="eggNOG" id="ENOG502QQ8Y">
    <property type="taxonomic scope" value="Eukaryota"/>
</dbReference>
<dbReference type="GO" id="GO:0036170">
    <property type="term" value="P:filamentous growth of a population of unicellular organisms in response to starvation"/>
    <property type="evidence" value="ECO:0000315"/>
    <property type="project" value="CGD"/>
</dbReference>
<dbReference type="CGD" id="CAL0000197551">
    <property type="gene designation" value="FCY2"/>
</dbReference>
<feature type="transmembrane region" description="Helical" evidence="9">
    <location>
        <begin position="117"/>
        <end position="141"/>
    </location>
</feature>
<feature type="transmembrane region" description="Helical" evidence="9">
    <location>
        <begin position="500"/>
        <end position="516"/>
    </location>
</feature>
<feature type="transmembrane region" description="Helical" evidence="9">
    <location>
        <begin position="461"/>
        <end position="480"/>
    </location>
</feature>
<dbReference type="PANTHER" id="PTHR31806">
    <property type="entry name" value="PURINE-CYTOSINE PERMEASE FCY2-RELATED"/>
    <property type="match status" value="1"/>
</dbReference>
<feature type="transmembrane region" description="Helical" evidence="9">
    <location>
        <begin position="259"/>
        <end position="282"/>
    </location>
</feature>
<dbReference type="KEGG" id="cal:CAALFM_C303360WA"/>
<dbReference type="GO" id="GO:0005886">
    <property type="term" value="C:plasma membrane"/>
    <property type="evidence" value="ECO:0000318"/>
    <property type="project" value="GO_Central"/>
</dbReference>
<dbReference type="GO" id="GO:0036180">
    <property type="term" value="P:filamentous growth of a population of unicellular organisms in response to biotic stimulus"/>
    <property type="evidence" value="ECO:0000315"/>
    <property type="project" value="CGD"/>
</dbReference>
<dbReference type="PIRSF" id="PIRSF002744">
    <property type="entry name" value="Pur-cyt_permease"/>
    <property type="match status" value="1"/>
</dbReference>
<keyword evidence="5 9" id="KW-0812">Transmembrane</keyword>
<gene>
    <name evidence="10 11" type="primary">FCY2</name>
    <name evidence="11" type="ordered locus">CAALFM_C303360WA</name>
    <name evidence="10" type="ordered locus">orf19.7965</name>
</gene>
<dbReference type="AlphaFoldDB" id="A0A1D8PJQ2"/>
<evidence type="ECO:0000256" key="2">
    <source>
        <dbReference type="ARBA" id="ARBA00008974"/>
    </source>
</evidence>
<proteinExistence type="inferred from homology"/>
<feature type="transmembrane region" description="Helical" evidence="9">
    <location>
        <begin position="222"/>
        <end position="239"/>
    </location>
</feature>
<organism evidence="11 12">
    <name type="scientific">Candida albicans (strain SC5314 / ATCC MYA-2876)</name>
    <name type="common">Yeast</name>
    <dbReference type="NCBI Taxonomy" id="237561"/>
    <lineage>
        <taxon>Eukaryota</taxon>
        <taxon>Fungi</taxon>
        <taxon>Dikarya</taxon>
        <taxon>Ascomycota</taxon>
        <taxon>Saccharomycotina</taxon>
        <taxon>Pichiomycetes</taxon>
        <taxon>Debaryomycetaceae</taxon>
        <taxon>Candida/Lodderomyces clade</taxon>
        <taxon>Candida</taxon>
    </lineage>
</organism>
<dbReference type="GO" id="GO:0030447">
    <property type="term" value="P:filamentous growth"/>
    <property type="evidence" value="ECO:0000315"/>
    <property type="project" value="CGD"/>
</dbReference>
<dbReference type="GeneID" id="3638365"/>
<dbReference type="FunFam" id="1.10.4160.10:FF:000002">
    <property type="entry name" value="Purine-cytosine permease fcyB"/>
    <property type="match status" value="1"/>
</dbReference>
<dbReference type="GO" id="GO:0015205">
    <property type="term" value="F:nucleobase transmembrane transporter activity"/>
    <property type="evidence" value="ECO:0000316"/>
    <property type="project" value="CGD"/>
</dbReference>
<evidence type="ECO:0000256" key="9">
    <source>
        <dbReference type="SAM" id="Phobius"/>
    </source>
</evidence>
<evidence type="ECO:0000256" key="3">
    <source>
        <dbReference type="ARBA" id="ARBA00022448"/>
    </source>
</evidence>
<reference evidence="11 12" key="1">
    <citation type="journal article" date="2004" name="Proc. Natl. Acad. Sci. U.S.A.">
        <title>The diploid genome sequence of Candida albicans.</title>
        <authorList>
            <person name="Jones T."/>
            <person name="Federspiel N.A."/>
            <person name="Chibana H."/>
            <person name="Dungan J."/>
            <person name="Kalman S."/>
            <person name="Magee B.B."/>
            <person name="Newport G."/>
            <person name="Thorstenson Y.R."/>
            <person name="Agabian N."/>
            <person name="Magee P.T."/>
            <person name="Davis R.W."/>
            <person name="Scherer S."/>
        </authorList>
    </citation>
    <scope>NUCLEOTIDE SEQUENCE [LARGE SCALE GENOMIC DNA]</scope>
    <source>
        <strain evidence="12">SC5314 / ATCC MYA-2876</strain>
    </source>
</reference>
<feature type="transmembrane region" description="Helical" evidence="9">
    <location>
        <begin position="390"/>
        <end position="410"/>
    </location>
</feature>
<keyword evidence="3 8" id="KW-0813">Transport</keyword>
<dbReference type="SMR" id="A0A1D8PJQ2"/>
<dbReference type="OrthoDB" id="2116389at2759"/>
<evidence type="ECO:0000256" key="7">
    <source>
        <dbReference type="ARBA" id="ARBA00023136"/>
    </source>
</evidence>